<evidence type="ECO:0000256" key="3">
    <source>
        <dbReference type="ARBA" id="ARBA00022692"/>
    </source>
</evidence>
<feature type="transmembrane region" description="Helical" evidence="6">
    <location>
        <begin position="7"/>
        <end position="28"/>
    </location>
</feature>
<evidence type="ECO:0000259" key="7">
    <source>
        <dbReference type="PROSITE" id="PS50850"/>
    </source>
</evidence>
<accession>A0ABS0F8G1</accession>
<feature type="transmembrane region" description="Helical" evidence="6">
    <location>
        <begin position="53"/>
        <end position="70"/>
    </location>
</feature>
<evidence type="ECO:0000313" key="8">
    <source>
        <dbReference type="EMBL" id="MBF8455991.1"/>
    </source>
</evidence>
<feature type="transmembrane region" description="Helical" evidence="6">
    <location>
        <begin position="108"/>
        <end position="130"/>
    </location>
</feature>
<keyword evidence="3 6" id="KW-0812">Transmembrane</keyword>
<evidence type="ECO:0000256" key="1">
    <source>
        <dbReference type="ARBA" id="ARBA00004141"/>
    </source>
</evidence>
<keyword evidence="9" id="KW-1185">Reference proteome</keyword>
<comment type="caution">
    <text evidence="8">The sequence shown here is derived from an EMBL/GenBank/DDBJ whole genome shotgun (WGS) entry which is preliminary data.</text>
</comment>
<evidence type="ECO:0000256" key="2">
    <source>
        <dbReference type="ARBA" id="ARBA00022448"/>
    </source>
</evidence>
<dbReference type="Gene3D" id="1.20.1250.20">
    <property type="entry name" value="MFS general substrate transporter like domains"/>
    <property type="match status" value="1"/>
</dbReference>
<feature type="domain" description="Major facilitator superfamily (MFS) profile" evidence="7">
    <location>
        <begin position="6"/>
        <end position="207"/>
    </location>
</feature>
<dbReference type="InterPro" id="IPR036259">
    <property type="entry name" value="MFS_trans_sf"/>
</dbReference>
<keyword evidence="2" id="KW-0813">Transport</keyword>
<comment type="subcellular location">
    <subcellularLocation>
        <location evidence="1">Membrane</location>
        <topology evidence="1">Multi-pass membrane protein</topology>
    </subcellularLocation>
</comment>
<dbReference type="SUPFAM" id="SSF103473">
    <property type="entry name" value="MFS general substrate transporter"/>
    <property type="match status" value="1"/>
</dbReference>
<dbReference type="InterPro" id="IPR011701">
    <property type="entry name" value="MFS"/>
</dbReference>
<evidence type="ECO:0000256" key="5">
    <source>
        <dbReference type="ARBA" id="ARBA00023136"/>
    </source>
</evidence>
<protein>
    <submittedName>
        <fullName evidence="8">MFS transporter</fullName>
    </submittedName>
</protein>
<reference evidence="8 9" key="1">
    <citation type="submission" date="2020-11" db="EMBL/GenBank/DDBJ databases">
        <title>Kaistella gelatinilytica sp. nov., a flavobacterium isolated from Antarctic Soil.</title>
        <authorList>
            <person name="Li J."/>
        </authorList>
    </citation>
    <scope>NUCLEOTIDE SEQUENCE [LARGE SCALE GENOMIC DNA]</scope>
    <source>
        <strain evidence="8 9">G5-32</strain>
    </source>
</reference>
<feature type="transmembrane region" description="Helical" evidence="6">
    <location>
        <begin position="176"/>
        <end position="196"/>
    </location>
</feature>
<organism evidence="8 9">
    <name type="scientific">Kaistella gelatinilytica</name>
    <dbReference type="NCBI Taxonomy" id="2787636"/>
    <lineage>
        <taxon>Bacteria</taxon>
        <taxon>Pseudomonadati</taxon>
        <taxon>Bacteroidota</taxon>
        <taxon>Flavobacteriia</taxon>
        <taxon>Flavobacteriales</taxon>
        <taxon>Weeksellaceae</taxon>
        <taxon>Chryseobacterium group</taxon>
        <taxon>Kaistella</taxon>
    </lineage>
</organism>
<keyword evidence="5 6" id="KW-0472">Membrane</keyword>
<dbReference type="PROSITE" id="PS50850">
    <property type="entry name" value="MFS"/>
    <property type="match status" value="1"/>
</dbReference>
<feature type="transmembrane region" description="Helical" evidence="6">
    <location>
        <begin position="82"/>
        <end position="102"/>
    </location>
</feature>
<dbReference type="Pfam" id="PF07690">
    <property type="entry name" value="MFS_1"/>
    <property type="match status" value="1"/>
</dbReference>
<sequence>MFKYKKLFPLFLVQFFTWLGLFSLWIYATPVITKYFFTTGNSESFDFENGTKWVGICFALYSILGASLTFTLHKILKRNSKYAVHAVALFCGALGLMSMGFIHSKYLLLLSFVFIGIAWSSISTTPYLLVGEMAPDEENEKYYSVFNFSTVIPQAVAAFLLAFMTKQYFHGEMIETIFAGGVFMLIGAVISLLIYFKEPKIKEKIND</sequence>
<feature type="transmembrane region" description="Helical" evidence="6">
    <location>
        <begin position="142"/>
        <end position="164"/>
    </location>
</feature>
<dbReference type="EMBL" id="JADPVI010000001">
    <property type="protein sequence ID" value="MBF8455991.1"/>
    <property type="molecule type" value="Genomic_DNA"/>
</dbReference>
<evidence type="ECO:0000256" key="6">
    <source>
        <dbReference type="SAM" id="Phobius"/>
    </source>
</evidence>
<gene>
    <name evidence="8" type="ORF">IV494_02255</name>
</gene>
<evidence type="ECO:0000313" key="9">
    <source>
        <dbReference type="Proteomes" id="UP000660070"/>
    </source>
</evidence>
<dbReference type="PANTHER" id="PTHR19432:SF35">
    <property type="entry name" value="SOLUTE CARRIER FAMILY 45 MEMBER 3 ISOFORM X1"/>
    <property type="match status" value="1"/>
</dbReference>
<name>A0ABS0F8G1_9FLAO</name>
<keyword evidence="4 6" id="KW-1133">Transmembrane helix</keyword>
<dbReference type="RefSeq" id="WP_196078541.1">
    <property type="nucleotide sequence ID" value="NZ_JADPVI010000001.1"/>
</dbReference>
<dbReference type="Proteomes" id="UP000660070">
    <property type="component" value="Unassembled WGS sequence"/>
</dbReference>
<proteinExistence type="predicted"/>
<dbReference type="PANTHER" id="PTHR19432">
    <property type="entry name" value="SUGAR TRANSPORTER"/>
    <property type="match status" value="1"/>
</dbReference>
<dbReference type="InterPro" id="IPR020846">
    <property type="entry name" value="MFS_dom"/>
</dbReference>
<evidence type="ECO:0000256" key="4">
    <source>
        <dbReference type="ARBA" id="ARBA00022989"/>
    </source>
</evidence>